<feature type="region of interest" description="Disordered" evidence="12">
    <location>
        <begin position="51"/>
        <end position="259"/>
    </location>
</feature>
<dbReference type="GO" id="GO:0008186">
    <property type="term" value="F:ATP-dependent activity, acting on RNA"/>
    <property type="evidence" value="ECO:0007669"/>
    <property type="project" value="UniProtKB-UniRule"/>
</dbReference>
<keyword evidence="4 9" id="KW-0347">Helicase</keyword>
<dbReference type="Gene3D" id="3.40.50.300">
    <property type="entry name" value="P-loop containing nucleotide triphosphate hydrolases"/>
    <property type="match status" value="1"/>
</dbReference>
<evidence type="ECO:0000256" key="7">
    <source>
        <dbReference type="ARBA" id="ARBA00023015"/>
    </source>
</evidence>
<feature type="compositionally biased region" description="Basic and acidic residues" evidence="12">
    <location>
        <begin position="161"/>
        <end position="175"/>
    </location>
</feature>
<comment type="caution">
    <text evidence="9">Lacks conserved residue(s) required for the propagation of feature annotation.</text>
</comment>
<evidence type="ECO:0000256" key="1">
    <source>
        <dbReference type="ARBA" id="ARBA00022472"/>
    </source>
</evidence>
<dbReference type="SUPFAM" id="SSF52540">
    <property type="entry name" value="P-loop containing nucleoside triphosphate hydrolases"/>
    <property type="match status" value="1"/>
</dbReference>
<dbReference type="GO" id="GO:0016787">
    <property type="term" value="F:hydrolase activity"/>
    <property type="evidence" value="ECO:0007669"/>
    <property type="project" value="UniProtKB-KW"/>
</dbReference>
<dbReference type="Proteomes" id="UP000276526">
    <property type="component" value="Unassembled WGS sequence"/>
</dbReference>
<dbReference type="Gene3D" id="2.40.50.140">
    <property type="entry name" value="Nucleic acid-binding proteins"/>
    <property type="match status" value="1"/>
</dbReference>
<evidence type="ECO:0000256" key="4">
    <source>
        <dbReference type="ARBA" id="ARBA00022806"/>
    </source>
</evidence>
<dbReference type="Pfam" id="PF07498">
    <property type="entry name" value="Rho_N"/>
    <property type="match status" value="1"/>
</dbReference>
<feature type="compositionally biased region" description="Polar residues" evidence="12">
    <location>
        <begin position="95"/>
        <end position="118"/>
    </location>
</feature>
<dbReference type="InterPro" id="IPR003593">
    <property type="entry name" value="AAA+_ATPase"/>
</dbReference>
<feature type="binding site" evidence="9">
    <location>
        <begin position="400"/>
        <end position="405"/>
    </location>
    <ligand>
        <name>ATP</name>
        <dbReference type="ChEBI" id="CHEBI:30616"/>
    </ligand>
</feature>
<comment type="similarity">
    <text evidence="9 11">Belongs to the Rho family.</text>
</comment>
<dbReference type="GO" id="GO:0004386">
    <property type="term" value="F:helicase activity"/>
    <property type="evidence" value="ECO:0007669"/>
    <property type="project" value="UniProtKB-UniRule"/>
</dbReference>
<dbReference type="PROSITE" id="PS51856">
    <property type="entry name" value="RHO_RNA_BD"/>
    <property type="match status" value="1"/>
</dbReference>
<protein>
    <recommendedName>
        <fullName evidence="9 10">Transcription termination factor Rho</fullName>
        <ecNumber evidence="9 10">3.6.4.-</ecNumber>
    </recommendedName>
    <alternativeName>
        <fullName evidence="9">ATP-dependent helicase Rho</fullName>
    </alternativeName>
</protein>
<feature type="compositionally biased region" description="Gly residues" evidence="12">
    <location>
        <begin position="211"/>
        <end position="252"/>
    </location>
</feature>
<dbReference type="NCBIfam" id="NF006886">
    <property type="entry name" value="PRK09376.1"/>
    <property type="match status" value="1"/>
</dbReference>
<reference evidence="14 15" key="1">
    <citation type="submission" date="2018-01" db="EMBL/GenBank/DDBJ databases">
        <title>Twenty Corynebacterium bovis Genomes.</title>
        <authorList>
            <person name="Gulvik C.A."/>
        </authorList>
    </citation>
    <scope>NUCLEOTIDE SEQUENCE [LARGE SCALE GENOMIC DNA]</scope>
    <source>
        <strain evidence="14 15">F6900</strain>
    </source>
</reference>
<evidence type="ECO:0000256" key="10">
    <source>
        <dbReference type="NCBIfam" id="TIGR00767"/>
    </source>
</evidence>
<dbReference type="InterPro" id="IPR011113">
    <property type="entry name" value="Rho_RNA-bd"/>
</dbReference>
<evidence type="ECO:0000313" key="15">
    <source>
        <dbReference type="Proteomes" id="UP000276526"/>
    </source>
</evidence>
<dbReference type="Pfam" id="PF07497">
    <property type="entry name" value="Rho_RNA_bind"/>
    <property type="match status" value="1"/>
</dbReference>
<dbReference type="PANTHER" id="PTHR46425:SF1">
    <property type="entry name" value="TRANSCRIPTION TERMINATION FACTOR RHO"/>
    <property type="match status" value="1"/>
</dbReference>
<evidence type="ECO:0000256" key="5">
    <source>
        <dbReference type="ARBA" id="ARBA00022840"/>
    </source>
</evidence>
<comment type="subunit">
    <text evidence="9">Homohexamer. The homohexamer assembles into an open ring structure.</text>
</comment>
<evidence type="ECO:0000259" key="13">
    <source>
        <dbReference type="PROSITE" id="PS51856"/>
    </source>
</evidence>
<proteinExistence type="inferred from homology"/>
<dbReference type="EC" id="3.6.4.-" evidence="9 10"/>
<keyword evidence="7 9" id="KW-0805">Transcription regulation</keyword>
<feature type="compositionally biased region" description="Gly residues" evidence="12">
    <location>
        <begin position="55"/>
        <end position="67"/>
    </location>
</feature>
<feature type="binding site" evidence="9">
    <location>
        <begin position="388"/>
        <end position="393"/>
    </location>
    <ligand>
        <name>ATP</name>
        <dbReference type="ChEBI" id="CHEBI:30616"/>
    </ligand>
</feature>
<sequence>MSLPDSLPDIVSRAQSGGLASLKLTELRQIASARGLKRISALRKGELITAISEAGGPGGAPARGAAGGTPDRAEEPAPERVRTHPERTAAAVEQDPNQDPNQDVRQNVNDGANETPASGPSHGGGDGRDDDRSVDQREERRGRSGRNQDRAQGDRNQGGRGQRDDRRDDRQDGSRDGQGGGGRRNRRNRRDRRRNRGGDNQGGQSSQNGNGNNGGGNGGGDNGGSRRGRGRNNGGNGGNNNGGNANGSGDSGGDSQQTTPVAGILDFADANTAFIRTTGYHPGPTDVYVPIQMVCRYGMRHGDAVTGAIRPKATAAPQSGGQGGRGRNRQKYTPLHSVNTVNGLTPDEAAQRPHFSRLTPLYPNQRMRLETDPKIITTRVIDLIMPIGKGQRALIVSPPKAGKTTILQDIANAIAINNPECYLMVVLVDERPEEVTDMQRSVHGEVIASTFDRPPGEHTAIAELAIERAKRLVEQGKDVVVLLDSITRLGRAYNNSSPASGRILSGGVDSNALYPPKKFLGAARNIENGGSLTIIATAMVETGSAGDTVIFEEFKGTGNAELKLDRKISERRVFPAVDVNPSGTRKDDLLLGPEEARLMHRLRRILSALDNQAAIDLLIKQLRKHKTNREFMLQVATSAPMATDEDED</sequence>
<evidence type="ECO:0000256" key="11">
    <source>
        <dbReference type="PROSITE-ProRule" id="PRU01203"/>
    </source>
</evidence>
<gene>
    <name evidence="9" type="primary">rho</name>
    <name evidence="14" type="ORF">CXF48_03095</name>
</gene>
<evidence type="ECO:0000256" key="6">
    <source>
        <dbReference type="ARBA" id="ARBA00022884"/>
    </source>
</evidence>
<feature type="domain" description="Rho RNA-BD" evidence="13">
    <location>
        <begin position="258"/>
        <end position="345"/>
    </location>
</feature>
<dbReference type="InterPro" id="IPR012340">
    <property type="entry name" value="NA-bd_OB-fold"/>
</dbReference>
<evidence type="ECO:0000256" key="2">
    <source>
        <dbReference type="ARBA" id="ARBA00022741"/>
    </source>
</evidence>
<dbReference type="GO" id="GO:0005524">
    <property type="term" value="F:ATP binding"/>
    <property type="evidence" value="ECO:0007669"/>
    <property type="project" value="UniProtKB-UniRule"/>
</dbReference>
<dbReference type="SMART" id="SM00382">
    <property type="entry name" value="AAA"/>
    <property type="match status" value="1"/>
</dbReference>
<evidence type="ECO:0000313" key="14">
    <source>
        <dbReference type="EMBL" id="RRO87179.1"/>
    </source>
</evidence>
<dbReference type="GO" id="GO:0003723">
    <property type="term" value="F:RNA binding"/>
    <property type="evidence" value="ECO:0007669"/>
    <property type="project" value="UniProtKB-UniRule"/>
</dbReference>
<keyword evidence="6 9" id="KW-0694">RNA-binding</keyword>
<keyword evidence="2 9" id="KW-0547">Nucleotide-binding</keyword>
<accession>A0A3R8PHP4</accession>
<keyword evidence="3 9" id="KW-0378">Hydrolase</keyword>
<name>A0A3R8PHP4_9CORY</name>
<comment type="function">
    <text evidence="9">Facilitates transcription termination by a mechanism that involves Rho binding to the nascent RNA, activation of Rho's RNA-dependent ATPase activity, and release of the mRNA from the DNA template.</text>
</comment>
<dbReference type="EMBL" id="PQNK01000004">
    <property type="protein sequence ID" value="RRO87179.1"/>
    <property type="molecule type" value="Genomic_DNA"/>
</dbReference>
<keyword evidence="1 9" id="KW-0806">Transcription termination</keyword>
<keyword evidence="5 9" id="KW-0067">ATP-binding</keyword>
<organism evidence="14 15">
    <name type="scientific">Corynebacterium bovis</name>
    <dbReference type="NCBI Taxonomy" id="36808"/>
    <lineage>
        <taxon>Bacteria</taxon>
        <taxon>Bacillati</taxon>
        <taxon>Actinomycetota</taxon>
        <taxon>Actinomycetes</taxon>
        <taxon>Mycobacteriales</taxon>
        <taxon>Corynebacteriaceae</taxon>
        <taxon>Corynebacterium</taxon>
    </lineage>
</organism>
<dbReference type="InterPro" id="IPR027417">
    <property type="entry name" value="P-loop_NTPase"/>
</dbReference>
<dbReference type="PANTHER" id="PTHR46425">
    <property type="entry name" value="TRANSCRIPTION TERMINATION FACTOR RHO"/>
    <property type="match status" value="1"/>
</dbReference>
<evidence type="ECO:0000256" key="8">
    <source>
        <dbReference type="ARBA" id="ARBA00023163"/>
    </source>
</evidence>
<feature type="compositionally biased region" description="Basic and acidic residues" evidence="12">
    <location>
        <begin position="125"/>
        <end position="153"/>
    </location>
</feature>
<evidence type="ECO:0000256" key="12">
    <source>
        <dbReference type="SAM" id="MobiDB-lite"/>
    </source>
</evidence>
<evidence type="ECO:0000256" key="9">
    <source>
        <dbReference type="HAMAP-Rule" id="MF_01884"/>
    </source>
</evidence>
<feature type="compositionally biased region" description="Basic residues" evidence="12">
    <location>
        <begin position="183"/>
        <end position="195"/>
    </location>
</feature>
<dbReference type="InterPro" id="IPR000194">
    <property type="entry name" value="ATPase_F1/V1/A1_a/bsu_nucl-bd"/>
</dbReference>
<dbReference type="AlphaFoldDB" id="A0A3R8PHP4"/>
<evidence type="ECO:0000256" key="3">
    <source>
        <dbReference type="ARBA" id="ARBA00022801"/>
    </source>
</evidence>
<dbReference type="RefSeq" id="WP_125207005.1">
    <property type="nucleotide sequence ID" value="NZ_PQNK01000004.1"/>
</dbReference>
<feature type="binding site" evidence="9">
    <location>
        <position position="431"/>
    </location>
    <ligand>
        <name>ATP</name>
        <dbReference type="ChEBI" id="CHEBI:30616"/>
    </ligand>
</feature>
<feature type="region of interest" description="Disordered" evidence="12">
    <location>
        <begin position="312"/>
        <end position="331"/>
    </location>
</feature>
<dbReference type="GO" id="GO:0006353">
    <property type="term" value="P:DNA-templated transcription termination"/>
    <property type="evidence" value="ECO:0007669"/>
    <property type="project" value="UniProtKB-UniRule"/>
</dbReference>
<dbReference type="NCBIfam" id="TIGR00767">
    <property type="entry name" value="rho"/>
    <property type="match status" value="1"/>
</dbReference>
<dbReference type="SUPFAM" id="SSF50249">
    <property type="entry name" value="Nucleic acid-binding proteins"/>
    <property type="match status" value="1"/>
</dbReference>
<dbReference type="Pfam" id="PF00006">
    <property type="entry name" value="ATP-synt_ab"/>
    <property type="match status" value="1"/>
</dbReference>
<dbReference type="InterPro" id="IPR004665">
    <property type="entry name" value="Term_rho"/>
</dbReference>
<comment type="caution">
    <text evidence="14">The sequence shown here is derived from an EMBL/GenBank/DDBJ whole genome shotgun (WGS) entry which is preliminary data.</text>
</comment>
<feature type="compositionally biased region" description="Basic and acidic residues" evidence="12">
    <location>
        <begin position="71"/>
        <end position="87"/>
    </location>
</feature>
<dbReference type="InterPro" id="IPR041703">
    <property type="entry name" value="Rho_factor_ATP-bd"/>
</dbReference>
<dbReference type="SMART" id="SM00959">
    <property type="entry name" value="Rho_N"/>
    <property type="match status" value="1"/>
</dbReference>
<dbReference type="HAMAP" id="MF_01884">
    <property type="entry name" value="Rho"/>
    <property type="match status" value="1"/>
</dbReference>
<keyword evidence="8 9" id="KW-0804">Transcription</keyword>
<dbReference type="CDD" id="cd01128">
    <property type="entry name" value="rho_factor_C"/>
    <property type="match status" value="1"/>
</dbReference>
<dbReference type="InterPro" id="IPR011112">
    <property type="entry name" value="Rho-like_N"/>
</dbReference>